<sequence length="107" mass="12054">MPAKPRRNDHRFTPTAITEIADYREGASSNQLCKQYGLSKDSLVKILREHGIQTRLQPMTQDEVDRAAALYEAGDRRCQTRQGKGQCLESPSRSKYPLASTNEISSE</sequence>
<dbReference type="Proteomes" id="UP000233766">
    <property type="component" value="Unassembled WGS sequence"/>
</dbReference>
<gene>
    <name evidence="2" type="ORF">ATK86_0773</name>
</gene>
<comment type="caution">
    <text evidence="2">The sequence shown here is derived from an EMBL/GenBank/DDBJ whole genome shotgun (WGS) entry which is preliminary data.</text>
</comment>
<reference evidence="2 3" key="1">
    <citation type="submission" date="2017-12" db="EMBL/GenBank/DDBJ databases">
        <title>Sequencing the genomes of 1000 Actinobacteria strains.</title>
        <authorList>
            <person name="Klenk H.-P."/>
        </authorList>
    </citation>
    <scope>NUCLEOTIDE SEQUENCE [LARGE SCALE GENOMIC DNA]</scope>
    <source>
        <strain evidence="2 3">DSM 44489</strain>
    </source>
</reference>
<feature type="region of interest" description="Disordered" evidence="1">
    <location>
        <begin position="80"/>
        <end position="107"/>
    </location>
</feature>
<proteinExistence type="predicted"/>
<dbReference type="Gene3D" id="1.10.10.60">
    <property type="entry name" value="Homeodomain-like"/>
    <property type="match status" value="1"/>
</dbReference>
<protein>
    <submittedName>
        <fullName evidence="2">Uncharacterized protein</fullName>
    </submittedName>
</protein>
<accession>A0A2N3WY14</accession>
<dbReference type="AlphaFoldDB" id="A0A2N3WY14"/>
<evidence type="ECO:0000256" key="1">
    <source>
        <dbReference type="SAM" id="MobiDB-lite"/>
    </source>
</evidence>
<keyword evidence="3" id="KW-1185">Reference proteome</keyword>
<evidence type="ECO:0000313" key="2">
    <source>
        <dbReference type="EMBL" id="PKV98745.1"/>
    </source>
</evidence>
<feature type="compositionally biased region" description="Polar residues" evidence="1">
    <location>
        <begin position="89"/>
        <end position="107"/>
    </location>
</feature>
<name>A0A2N3WY14_9NOCA</name>
<organism evidence="2 3">
    <name type="scientific">Nocardia fluminea</name>
    <dbReference type="NCBI Taxonomy" id="134984"/>
    <lineage>
        <taxon>Bacteria</taxon>
        <taxon>Bacillati</taxon>
        <taxon>Actinomycetota</taxon>
        <taxon>Actinomycetes</taxon>
        <taxon>Mycobacteriales</taxon>
        <taxon>Nocardiaceae</taxon>
        <taxon>Nocardia</taxon>
    </lineage>
</organism>
<dbReference type="EMBL" id="PJMW01000001">
    <property type="protein sequence ID" value="PKV98745.1"/>
    <property type="molecule type" value="Genomic_DNA"/>
</dbReference>
<dbReference type="RefSeq" id="WP_211300282.1">
    <property type="nucleotide sequence ID" value="NZ_PJMW01000001.1"/>
</dbReference>
<evidence type="ECO:0000313" key="3">
    <source>
        <dbReference type="Proteomes" id="UP000233766"/>
    </source>
</evidence>